<protein>
    <submittedName>
        <fullName evidence="1">Uncharacterized protein</fullName>
    </submittedName>
</protein>
<sequence length="1330" mass="150856">MLGCMCWQTLASFLDKNFLEKRWTDAAMKNAYSLLSKKKYQVAASFFLLCEPPRIQDAVRVLSVRLGDPSLALVISRLVEFQVDTKPQDAFTLSETGITPAGPVTKQLVENDVLPLFHQKHDVWLQSCAYWWLEDFNQAWAVLLPQFQDVDVCNHSTLTLDQNELVSSVVQATHFYINLTSLTLYFQHLHSNDNSPLVRWAKAKMHRQVYPDAPASPTLACSGNKRLQLASTIDIEHGFSFAAYVCKRNGLNDTALVEMLQARHLIDLHARFEIPTLEPSIDALNNPIAEDNSNSLFDSPTSPRFRSSLASWKRENKLSCCAFVRSPRQATWSPSQKQQSYSKEFFFPQKESQVTDKKTPLCQASELQFDRSIPTALWQQAQIADIECRRWASSAFVGKMIGILVARGMISHFRAELSMWFQPGTDNDAAAQNGPVRTTQEQQYHDRTKLHKAFLNELCNPLCQQFQLDRQYVFEAALAVMHPHAYLHIVEVCFLLSEIGRVSTLRKWLEYVSLSMLHSCSTFASCSIAEDVYRDWESLTIQLCYVVNLNSQGQISIPSRTIAHISVAVRTGIIFLSWARKRSDILREAVTSPFYTVSAASPDDPSATLSSYEFGKSLPLLRSLLKNGASNGQKTRKTQIWEGTLGYTFLGAVAANQADSDHISLLSWGDMKSSASENQLKTRKMYTLILMVSVLRTLHARATAFLSTYEEIRSGDGNPKETDIASSLFTPQKLWKTLSEGPLEGQRRWYTLIESHLRCEFDYSVKVSPCLCGLYGIDTMTFEAAANGTRKQMKCQNDVSRNGVLCSNSGHVNGGSVRGRNAIFPKETTEDMSLNNLQAFLGEIGLSLEQHMALVRASDDYILLLMQNARIGVQTRLRRFRLDPRVYVKSFVVQDAFRWFDLYQIFRCNTRAECYLQVHAFLRRCCKRRKLRLLVTHRGEDTQMFPSDHHYSQRTASRTCIARCASDASDGPPSRAFEVQAHDKDGFVLPEALYLQSMMFVDPWEVEAEYNVRRYMHYGQSPVHVELGWDRLSSICSETCDGIVVSVLQDPDLVTMWKVTGAKGWLVSAITQYRLDGLPSYRTLHQHLKHGLAEQEEPRLPLLVEIYSRSQRNAMFEEVGLPHRFVGVITVELIEARDLVSCSWVGKWSDAYVFLELSHSKDKCRETAQEWSLQTYRSSIGEGGVNPQWSTVDNRFVFRFAIPTHGEHTVSPTRTFHEGGNTVNYGDRREVSRLWNAEVNDQNRAALNALEHLFSSVFSGPPALLQCTVYQKNKILSHEFLGRAKIPLHELTSANPMDCWVPLEDTTSGSLHVKIFLSFQLMCSSMAMHC</sequence>
<organism evidence="1 2">
    <name type="scientific">Peronosclerospora sorghi</name>
    <dbReference type="NCBI Taxonomy" id="230839"/>
    <lineage>
        <taxon>Eukaryota</taxon>
        <taxon>Sar</taxon>
        <taxon>Stramenopiles</taxon>
        <taxon>Oomycota</taxon>
        <taxon>Peronosporomycetes</taxon>
        <taxon>Peronosporales</taxon>
        <taxon>Peronosporaceae</taxon>
        <taxon>Peronosclerospora</taxon>
    </lineage>
</organism>
<gene>
    <name evidence="1" type="ORF">PsorP6_006582</name>
</gene>
<comment type="caution">
    <text evidence="1">The sequence shown here is derived from an EMBL/GenBank/DDBJ whole genome shotgun (WGS) entry which is preliminary data.</text>
</comment>
<reference evidence="1 2" key="1">
    <citation type="journal article" date="2022" name="bioRxiv">
        <title>The genome of the oomycete Peronosclerospora sorghi, a cosmopolitan pathogen of maize and sorghum, is inflated with dispersed pseudogenes.</title>
        <authorList>
            <person name="Fletcher K."/>
            <person name="Martin F."/>
            <person name="Isakeit T."/>
            <person name="Cavanaugh K."/>
            <person name="Magill C."/>
            <person name="Michelmore R."/>
        </authorList>
    </citation>
    <scope>NUCLEOTIDE SEQUENCE [LARGE SCALE GENOMIC DNA]</scope>
    <source>
        <strain evidence="1">P6</strain>
    </source>
</reference>
<proteinExistence type="predicted"/>
<dbReference type="Proteomes" id="UP001163321">
    <property type="component" value="Chromosome 4"/>
</dbReference>
<dbReference type="EMBL" id="CM047583">
    <property type="protein sequence ID" value="KAI9913251.1"/>
    <property type="molecule type" value="Genomic_DNA"/>
</dbReference>
<accession>A0ACC0W6C1</accession>
<evidence type="ECO:0000313" key="1">
    <source>
        <dbReference type="EMBL" id="KAI9913251.1"/>
    </source>
</evidence>
<keyword evidence="2" id="KW-1185">Reference proteome</keyword>
<evidence type="ECO:0000313" key="2">
    <source>
        <dbReference type="Proteomes" id="UP001163321"/>
    </source>
</evidence>
<name>A0ACC0W6C1_9STRA</name>